<comment type="subcellular location">
    <subcellularLocation>
        <location evidence="1">Fimbrium</location>
    </subcellularLocation>
</comment>
<proteinExistence type="inferred from homology"/>
<feature type="signal peptide" evidence="7">
    <location>
        <begin position="1"/>
        <end position="25"/>
    </location>
</feature>
<accession>A0A148KLI9</accession>
<comment type="similarity">
    <text evidence="2">Belongs to the PilY1 family.</text>
</comment>
<dbReference type="Gene3D" id="3.40.50.410">
    <property type="entry name" value="von Willebrand factor, type A domain"/>
    <property type="match status" value="2"/>
</dbReference>
<dbReference type="RefSeq" id="WP_068381663.1">
    <property type="nucleotide sequence ID" value="NZ_LSNE01000015.1"/>
</dbReference>
<protein>
    <submittedName>
        <fullName evidence="9">Pilus assembly protein PilY</fullName>
    </submittedName>
</protein>
<organism evidence="9 10">
    <name type="scientific">Paraglaciecola hydrolytica</name>
    <dbReference type="NCBI Taxonomy" id="1799789"/>
    <lineage>
        <taxon>Bacteria</taxon>
        <taxon>Pseudomonadati</taxon>
        <taxon>Pseudomonadota</taxon>
        <taxon>Gammaproteobacteria</taxon>
        <taxon>Alteromonadales</taxon>
        <taxon>Alteromonadaceae</taxon>
        <taxon>Paraglaciecola</taxon>
    </lineage>
</organism>
<evidence type="ECO:0000256" key="7">
    <source>
        <dbReference type="SAM" id="SignalP"/>
    </source>
</evidence>
<dbReference type="Pfam" id="PF05567">
    <property type="entry name" value="T4P_PilY1"/>
    <property type="match status" value="1"/>
</dbReference>
<evidence type="ECO:0000256" key="2">
    <source>
        <dbReference type="ARBA" id="ARBA00008387"/>
    </source>
</evidence>
<evidence type="ECO:0000313" key="10">
    <source>
        <dbReference type="Proteomes" id="UP000070299"/>
    </source>
</evidence>
<keyword evidence="7" id="KW-0732">Signal</keyword>
<evidence type="ECO:0000256" key="3">
    <source>
        <dbReference type="ARBA" id="ARBA00022558"/>
    </source>
</evidence>
<sequence>MTISKILKSFFSIVIFSSFSTISMADDLEIYLGVAGSQVTYDPNILFIMDTSGSMTDKDGGSESRMLRVQNALKQTLSSVTNVNAGLMRFSDYGGPVLYPIRPIDDAVKPEIITSISSGNDDAYQIGSTVNTNASTLKVSEGTSSVLLGLRYQNLNIPRGATITGAYLRFTSSAFNTGATDITFSAELAGNSAAFATSSNNLSSRTKTNNSVLWNTSNDWPISGETIASPDLTSIIQEVVDQGSWCGGNALSLLINSVGGSASSARKAVASEEGSGISPRLVIIYDDTTATGCVKGELSYQVSSQKYNAEERSDGYESTGSELSFSSSSNAYIGVTFNKVQIPRNGSIANAYLEFTAYQNSSNDTASFTIRGVDENDVSSFNNYSRYLLRNMDKTASVNWTNIGRWYKNNVYQSPSVTNIVQQIVNRGGWNPGNDMMFIFSNFNRTRGAYSYNGQPSGTVRLVIEFEGPATPGQSSTVRDHLISQVEALSAEGYTPIVDTLYEAANYYAGFDVDYGLKRGESSTASNVRRNTRVSSRLSYIGGDSVLPNGCTVDDLGVSACMNEYIPAGATYISPVVDRQCQTNNHIVLLSDGEANNNHSVTKIQNLLGKNCSGSGGEKCGLDLIDNIGDADESVIDSKIYTHTIGFAANNAANAFLNDLAIKGNGGFYTATNTADLVTVFQSILKTVKDVNATFVSPGVAVNQLNRLTHNDELYFALFKPAEGTLWPGNLKKYKLNGADILDKNGINAVDSLTGFFSDNSHSYWSVLADGNDVRDGGTASQMGLPRNVYAFSGSGNILTAANLVHENNSNFTVNDLGIAAVPNSATVRETVLQWARGVDVRDDDGDGLYNDTRQQMGDPIHSQPVIVNYTLTDSAVLVATNHGYLHSFDPNTGTENFAIMPRELMGNLYDLYRDSSTFSHIYGLDGDMVLRTVGNNKYLYVGMRRGGKNYYAFDITSKTSPKLLFKIEGGSANFAKLGQTWSKPTITKIRLGATAKNVLIFGGGYDEDQDSKATRSADNVGNAVYIVDADNGQLIWSASNNGANFNLSTMQYSIPARISVIDRDNDGFADHMYVADTGGQLFRLDIHNGESLADLVTGGLMADFGGSTAADNRRFYYGPDVTEISLGAEHYYAVALGSGFRAHPLNSVIEDHFYMIKDTGVFTLDVDGDYSLPSTVLSTSSLYDATSHLLTSSDTTVQQVEANQFAQLSGWYLKLDEGGEKVLASPLILDYQIIFTTYLPATASKSACAPPSGNSRAYLVELINGNAVTDLNKNGESDHQDRYAQLKQTGIAPDTKILIEDIIKPIVCLGTECASTVIELDANGNQVACTSDFGCLAENIYSNFERVQKSSWKTETERQ</sequence>
<dbReference type="EMBL" id="LSNE01000015">
    <property type="protein sequence ID" value="KXI27182.1"/>
    <property type="molecule type" value="Genomic_DNA"/>
</dbReference>
<dbReference type="SUPFAM" id="SSF50998">
    <property type="entry name" value="Quinoprotein alcohol dehydrogenase-like"/>
    <property type="match status" value="1"/>
</dbReference>
<dbReference type="OrthoDB" id="7156875at2"/>
<dbReference type="STRING" id="1799789.AX660_02010"/>
<dbReference type="InterPro" id="IPR011047">
    <property type="entry name" value="Quinoprotein_ADH-like_sf"/>
</dbReference>
<comment type="caution">
    <text evidence="9">The sequence shown here is derived from an EMBL/GenBank/DDBJ whole genome shotgun (WGS) entry which is preliminary data.</text>
</comment>
<gene>
    <name evidence="9" type="ORF">AX660_02010</name>
</gene>
<evidence type="ECO:0000256" key="5">
    <source>
        <dbReference type="ARBA" id="ARBA00022837"/>
    </source>
</evidence>
<evidence type="ECO:0000313" key="9">
    <source>
        <dbReference type="EMBL" id="KXI27182.1"/>
    </source>
</evidence>
<feature type="domain" description="PilY1 beta-propeller" evidence="8">
    <location>
        <begin position="875"/>
        <end position="1091"/>
    </location>
</feature>
<dbReference type="InterPro" id="IPR036465">
    <property type="entry name" value="vWFA_dom_sf"/>
</dbReference>
<reference evidence="10" key="1">
    <citation type="submission" date="2016-02" db="EMBL/GenBank/DDBJ databases">
        <authorList>
            <person name="Schultz-Johansen M."/>
            <person name="Glaring M.A."/>
            <person name="Bech P.K."/>
            <person name="Stougaard P."/>
        </authorList>
    </citation>
    <scope>NUCLEOTIDE SEQUENCE [LARGE SCALE GENOMIC DNA]</scope>
    <source>
        <strain evidence="10">S66</strain>
    </source>
</reference>
<name>A0A148KLI9_9ALTE</name>
<evidence type="ECO:0000256" key="1">
    <source>
        <dbReference type="ARBA" id="ARBA00004561"/>
    </source>
</evidence>
<evidence type="ECO:0000256" key="4">
    <source>
        <dbReference type="ARBA" id="ARBA00022723"/>
    </source>
</evidence>
<keyword evidence="6" id="KW-0281">Fimbrium</keyword>
<evidence type="ECO:0000259" key="8">
    <source>
        <dbReference type="Pfam" id="PF05567"/>
    </source>
</evidence>
<feature type="chain" id="PRO_5007550177" evidence="7">
    <location>
        <begin position="26"/>
        <end position="1360"/>
    </location>
</feature>
<keyword evidence="5" id="KW-0106">Calcium</keyword>
<dbReference type="GO" id="GO:0009289">
    <property type="term" value="C:pilus"/>
    <property type="evidence" value="ECO:0007669"/>
    <property type="project" value="UniProtKB-SubCell"/>
</dbReference>
<dbReference type="SUPFAM" id="SSF53300">
    <property type="entry name" value="vWA-like"/>
    <property type="match status" value="2"/>
</dbReference>
<keyword evidence="3" id="KW-1029">Fimbrium biogenesis</keyword>
<evidence type="ECO:0000256" key="6">
    <source>
        <dbReference type="ARBA" id="ARBA00023263"/>
    </source>
</evidence>
<dbReference type="Proteomes" id="UP000070299">
    <property type="component" value="Unassembled WGS sequence"/>
</dbReference>
<keyword evidence="10" id="KW-1185">Reference proteome</keyword>
<dbReference type="GO" id="GO:0046872">
    <property type="term" value="F:metal ion binding"/>
    <property type="evidence" value="ECO:0007669"/>
    <property type="project" value="UniProtKB-KW"/>
</dbReference>
<keyword evidence="4" id="KW-0479">Metal-binding</keyword>
<dbReference type="InterPro" id="IPR008707">
    <property type="entry name" value="B-propeller_PilY1"/>
</dbReference>